<protein>
    <submittedName>
        <fullName evidence="2">Nucleotidyltransferase/DNA polymerase involved in DNA repair</fullName>
    </submittedName>
</protein>
<dbReference type="Proteomes" id="UP000018211">
    <property type="component" value="Unassembled WGS sequence"/>
</dbReference>
<evidence type="ECO:0000256" key="1">
    <source>
        <dbReference type="ARBA" id="ARBA00022763"/>
    </source>
</evidence>
<dbReference type="InterPro" id="IPR043502">
    <property type="entry name" value="DNA/RNA_pol_sf"/>
</dbReference>
<sequence>MLWLYLHFPSLQLDSCFFDSDLKNNIAIVDEHHQIIQLSKSGFDAGLKLNMGLGTAASLCQDLQVHPYDIDIEHKKLKEIAQWLYLITSDITLCEPNGILLKISNMLCLYSNLEHYWLTVQQHLKKFNVRYQFSTGFSPYSAQILAQQKKQFITDDSDLMKKHLYTLPLGVSDLSEKVVDKLSRVGIETFDALFTIPMADIAKRFDIDLINYIGKLTGRFKHPVDFYHPPQTFKYSLDLLYEIENIQFLERPLGNLLKKLEHFLKLRDQLANEIQIILQLRNKQNTEFKICSAQGEYLALKWLSLSQLTFESLSIDSPVVAITLSVARITQQEGSYTDLFEGKQGTTNALELMSLLHAKLGERALHNPGLSEDPRPEIAYQYTSPNTALSPTPSIPPKLRPAILLPHPKPLEEKVTLSLGPERVATGWWDNQPMVRDYFIAHTHEGRWLWVFRTPKQQWFLHGVFS</sequence>
<reference evidence="2 3" key="1">
    <citation type="journal article" date="2013" name="ISME J.">
        <title>Comparative genomics of pathogenic lineages of Vibrio nigripulchritudo identifies virulence-associated traits.</title>
        <authorList>
            <person name="Goudenege D."/>
            <person name="Labreuche Y."/>
            <person name="Krin E."/>
            <person name="Ansquer D."/>
            <person name="Mangenot S."/>
            <person name="Calteau A."/>
            <person name="Medigue C."/>
            <person name="Mazel D."/>
            <person name="Polz M.F."/>
            <person name="Le Roux F."/>
        </authorList>
    </citation>
    <scope>NUCLEOTIDE SEQUENCE [LARGE SCALE GENOMIC DNA]</scope>
    <source>
        <strain evidence="2 3">SOn1</strain>
    </source>
</reference>
<comment type="caution">
    <text evidence="2">The sequence shown here is derived from an EMBL/GenBank/DDBJ whole genome shotgun (WGS) entry which is preliminary data.</text>
</comment>
<gene>
    <name evidence="2" type="ORF">VIBNISOn1_50005</name>
</gene>
<dbReference type="GO" id="GO:0006281">
    <property type="term" value="P:DNA repair"/>
    <property type="evidence" value="ECO:0007669"/>
    <property type="project" value="TreeGrafter"/>
</dbReference>
<dbReference type="AlphaFoldDB" id="A0AAV2VUC8"/>
<dbReference type="PANTHER" id="PTHR35369">
    <property type="entry name" value="BLR3025 PROTEIN-RELATED"/>
    <property type="match status" value="1"/>
</dbReference>
<keyword evidence="1" id="KW-0227">DNA damage</keyword>
<dbReference type="InterPro" id="IPR050356">
    <property type="entry name" value="SulA_CellDiv_inhibitor"/>
</dbReference>
<dbReference type="PANTHER" id="PTHR35369:SF2">
    <property type="entry name" value="BLR3025 PROTEIN"/>
    <property type="match status" value="1"/>
</dbReference>
<dbReference type="SUPFAM" id="SSF56672">
    <property type="entry name" value="DNA/RNA polymerases"/>
    <property type="match status" value="1"/>
</dbReference>
<accession>A0AAV2VUC8</accession>
<dbReference type="RefSeq" id="WP_022612846.1">
    <property type="nucleotide sequence ID" value="NZ_LK391965.1"/>
</dbReference>
<dbReference type="CDD" id="cd03468">
    <property type="entry name" value="PolY_like"/>
    <property type="match status" value="1"/>
</dbReference>
<name>A0AAV2VUC8_9VIBR</name>
<proteinExistence type="predicted"/>
<evidence type="ECO:0000313" key="3">
    <source>
        <dbReference type="Proteomes" id="UP000018211"/>
    </source>
</evidence>
<organism evidence="2 3">
    <name type="scientific">Vibrio nigripulchritudo SOn1</name>
    <dbReference type="NCBI Taxonomy" id="1238450"/>
    <lineage>
        <taxon>Bacteria</taxon>
        <taxon>Pseudomonadati</taxon>
        <taxon>Pseudomonadota</taxon>
        <taxon>Gammaproteobacteria</taxon>
        <taxon>Vibrionales</taxon>
        <taxon>Vibrionaceae</taxon>
        <taxon>Vibrio</taxon>
    </lineage>
</organism>
<dbReference type="EMBL" id="CAOF01000142">
    <property type="protein sequence ID" value="CCO48331.1"/>
    <property type="molecule type" value="Genomic_DNA"/>
</dbReference>
<evidence type="ECO:0000313" key="2">
    <source>
        <dbReference type="EMBL" id="CCO48331.1"/>
    </source>
</evidence>